<evidence type="ECO:0000313" key="4">
    <source>
        <dbReference type="EMBL" id="MCQ8195715.1"/>
    </source>
</evidence>
<accession>A0ABT1VE90</accession>
<dbReference type="InterPro" id="IPR050091">
    <property type="entry name" value="PKS_NRPS_Biosynth_Enz"/>
</dbReference>
<keyword evidence="2" id="KW-0511">Multifunctional enzyme</keyword>
<evidence type="ECO:0000313" key="5">
    <source>
        <dbReference type="Proteomes" id="UP001204746"/>
    </source>
</evidence>
<dbReference type="InterPro" id="IPR001227">
    <property type="entry name" value="Ac_transferase_dom_sf"/>
</dbReference>
<protein>
    <submittedName>
        <fullName evidence="4">Acyltransferase domain-containing protein</fullName>
    </submittedName>
</protein>
<dbReference type="SUPFAM" id="SSF52151">
    <property type="entry name" value="FabD/lysophospholipase-like"/>
    <property type="match status" value="1"/>
</dbReference>
<dbReference type="PANTHER" id="PTHR43775">
    <property type="entry name" value="FATTY ACID SYNTHASE"/>
    <property type="match status" value="1"/>
</dbReference>
<dbReference type="Proteomes" id="UP001204746">
    <property type="component" value="Unassembled WGS sequence"/>
</dbReference>
<keyword evidence="1" id="KW-0808">Transferase</keyword>
<evidence type="ECO:0000256" key="1">
    <source>
        <dbReference type="ARBA" id="ARBA00022679"/>
    </source>
</evidence>
<gene>
    <name evidence="4" type="ORF">NP777_47435</name>
</gene>
<comment type="caution">
    <text evidence="4">The sequence shown here is derived from an EMBL/GenBank/DDBJ whole genome shotgun (WGS) entry which is preliminary data.</text>
</comment>
<organism evidence="4 5">
    <name type="scientific">Streptomyces rugosispiralis</name>
    <dbReference type="NCBI Taxonomy" id="2967341"/>
    <lineage>
        <taxon>Bacteria</taxon>
        <taxon>Bacillati</taxon>
        <taxon>Actinomycetota</taxon>
        <taxon>Actinomycetes</taxon>
        <taxon>Kitasatosporales</taxon>
        <taxon>Streptomycetaceae</taxon>
        <taxon>Streptomyces</taxon>
    </lineage>
</organism>
<dbReference type="PANTHER" id="PTHR43775:SF51">
    <property type="entry name" value="INACTIVE PHENOLPHTHIOCEROL SYNTHESIS POLYKETIDE SYNTHASE TYPE I PKS1-RELATED"/>
    <property type="match status" value="1"/>
</dbReference>
<dbReference type="Gene3D" id="3.40.366.10">
    <property type="entry name" value="Malonyl-Coenzyme A Acyl Carrier Protein, domain 2"/>
    <property type="match status" value="1"/>
</dbReference>
<feature type="non-terminal residue" evidence="4">
    <location>
        <position position="93"/>
    </location>
</feature>
<feature type="domain" description="Malonyl-CoA:ACP transacylase (MAT)" evidence="3">
    <location>
        <begin position="9"/>
        <end position="91"/>
    </location>
</feature>
<keyword evidence="4" id="KW-0012">Acyltransferase</keyword>
<dbReference type="Pfam" id="PF00698">
    <property type="entry name" value="Acyl_transf_1"/>
    <property type="match status" value="1"/>
</dbReference>
<sequence>PVVGGLGVLFAGQGSQRLGMGRGLYEGYPVFAAAWDEVCAQLDRYLGRSLGEVVWGDDAGLIGETAFAQAGLFALEVSLFALVSSWGVRADYL</sequence>
<feature type="non-terminal residue" evidence="4">
    <location>
        <position position="1"/>
    </location>
</feature>
<dbReference type="EMBL" id="JANIAA010000277">
    <property type="protein sequence ID" value="MCQ8195715.1"/>
    <property type="molecule type" value="Genomic_DNA"/>
</dbReference>
<dbReference type="RefSeq" id="WP_256656409.1">
    <property type="nucleotide sequence ID" value="NZ_JANIAA010000277.1"/>
</dbReference>
<reference evidence="4 5" key="1">
    <citation type="submission" date="2022-07" db="EMBL/GenBank/DDBJ databases">
        <authorList>
            <person name="Phongsopitanun W."/>
            <person name="Tanasupawat S."/>
        </authorList>
    </citation>
    <scope>NUCLEOTIDE SEQUENCE [LARGE SCALE GENOMIC DNA]</scope>
    <source>
        <strain evidence="4 5">RCU-064</strain>
    </source>
</reference>
<evidence type="ECO:0000259" key="3">
    <source>
        <dbReference type="Pfam" id="PF00698"/>
    </source>
</evidence>
<dbReference type="GO" id="GO:0016746">
    <property type="term" value="F:acyltransferase activity"/>
    <property type="evidence" value="ECO:0007669"/>
    <property type="project" value="UniProtKB-KW"/>
</dbReference>
<proteinExistence type="predicted"/>
<keyword evidence="5" id="KW-1185">Reference proteome</keyword>
<evidence type="ECO:0000256" key="2">
    <source>
        <dbReference type="ARBA" id="ARBA00023268"/>
    </source>
</evidence>
<name>A0ABT1VE90_9ACTN</name>
<dbReference type="InterPro" id="IPR014043">
    <property type="entry name" value="Acyl_transferase_dom"/>
</dbReference>
<dbReference type="InterPro" id="IPR016035">
    <property type="entry name" value="Acyl_Trfase/lysoPLipase"/>
</dbReference>